<keyword evidence="1" id="KW-0812">Transmembrane</keyword>
<proteinExistence type="predicted"/>
<gene>
    <name evidence="2" type="ORF">RPR59_09205</name>
</gene>
<dbReference type="Proteomes" id="UP001302249">
    <property type="component" value="Chromosome"/>
</dbReference>
<keyword evidence="1" id="KW-0472">Membrane</keyword>
<keyword evidence="1" id="KW-1133">Transmembrane helix</keyword>
<sequence length="46" mass="4597">MTDGAGGAGGAGGAEDVRRNRVSANNFAVFCAAGWTIPIAFAIERA</sequence>
<evidence type="ECO:0000313" key="3">
    <source>
        <dbReference type="Proteomes" id="UP001302249"/>
    </source>
</evidence>
<dbReference type="EMBL" id="CP135076">
    <property type="protein sequence ID" value="WNO52644.1"/>
    <property type="molecule type" value="Genomic_DNA"/>
</dbReference>
<reference evidence="2 3" key="1">
    <citation type="submission" date="2023-09" db="EMBL/GenBank/DDBJ databases">
        <authorList>
            <person name="Rey-Velasco X."/>
        </authorList>
    </citation>
    <scope>NUCLEOTIDE SEQUENCE [LARGE SCALE GENOMIC DNA]</scope>
    <source>
        <strain evidence="2 3">W311</strain>
    </source>
</reference>
<keyword evidence="3" id="KW-1185">Reference proteome</keyword>
<evidence type="ECO:0000313" key="2">
    <source>
        <dbReference type="EMBL" id="WNO52644.1"/>
    </source>
</evidence>
<accession>A0ABZ0B8L4</accession>
<feature type="transmembrane region" description="Helical" evidence="1">
    <location>
        <begin position="24"/>
        <end position="43"/>
    </location>
</feature>
<evidence type="ECO:0000256" key="1">
    <source>
        <dbReference type="SAM" id="Phobius"/>
    </source>
</evidence>
<organism evidence="2 3">
    <name type="scientific">Stakelama saccharophila</name>
    <dbReference type="NCBI Taxonomy" id="3075605"/>
    <lineage>
        <taxon>Bacteria</taxon>
        <taxon>Pseudomonadati</taxon>
        <taxon>Pseudomonadota</taxon>
        <taxon>Alphaproteobacteria</taxon>
        <taxon>Sphingomonadales</taxon>
        <taxon>Sphingomonadaceae</taxon>
        <taxon>Stakelama</taxon>
    </lineage>
</organism>
<protein>
    <submittedName>
        <fullName evidence="2">Uncharacterized protein</fullName>
    </submittedName>
</protein>
<dbReference type="RefSeq" id="WP_313913305.1">
    <property type="nucleotide sequence ID" value="NZ_CP135076.1"/>
</dbReference>
<name>A0ABZ0B8L4_9SPHN</name>